<accession>A0A2T1C8D9</accession>
<proteinExistence type="predicted"/>
<dbReference type="NCBIfam" id="TIGR02595">
    <property type="entry name" value="PEP_CTERM"/>
    <property type="match status" value="1"/>
</dbReference>
<comment type="caution">
    <text evidence="3">The sequence shown here is derived from an EMBL/GenBank/DDBJ whole genome shotgun (WGS) entry which is preliminary data.</text>
</comment>
<dbReference type="OrthoDB" id="424903at2"/>
<evidence type="ECO:0000313" key="3">
    <source>
        <dbReference type="EMBL" id="PSB04542.1"/>
    </source>
</evidence>
<name>A0A2T1C8D9_9CYAN</name>
<dbReference type="AlphaFoldDB" id="A0A2T1C8D9"/>
<feature type="chain" id="PRO_5015493686" description="Ice-binding protein C-terminal domain-containing protein" evidence="1">
    <location>
        <begin position="27"/>
        <end position="222"/>
    </location>
</feature>
<sequence>MQLVQKIGIFSGAFLAFLVSGNVAKAANLSFTPPGTQLDGDPILDIKVARGGTLAFDVVLNTAGVDVGANTLKDIQYVVRWDPTELSLALPTVDVADNFRLEGIITASNRAVVQHVGARQPLGNNFILDRLIFNVVNPGTEPHDGRFDFKIETVRAINQTGGNVSGLFTFGSDNNPLFQQVEVQVPEPSSILGLLAFGTLGAGSFWKRQQKRVTRNLAKVTK</sequence>
<keyword evidence="4" id="KW-1185">Reference proteome</keyword>
<keyword evidence="1" id="KW-0732">Signal</keyword>
<feature type="signal peptide" evidence="1">
    <location>
        <begin position="1"/>
        <end position="26"/>
    </location>
</feature>
<dbReference type="InterPro" id="IPR013424">
    <property type="entry name" value="Ice-binding_C"/>
</dbReference>
<evidence type="ECO:0000313" key="4">
    <source>
        <dbReference type="Proteomes" id="UP000238762"/>
    </source>
</evidence>
<evidence type="ECO:0000256" key="1">
    <source>
        <dbReference type="SAM" id="SignalP"/>
    </source>
</evidence>
<organism evidence="3 4">
    <name type="scientific">Merismopedia glauca CCAP 1448/3</name>
    <dbReference type="NCBI Taxonomy" id="1296344"/>
    <lineage>
        <taxon>Bacteria</taxon>
        <taxon>Bacillati</taxon>
        <taxon>Cyanobacteriota</taxon>
        <taxon>Cyanophyceae</taxon>
        <taxon>Synechococcales</taxon>
        <taxon>Merismopediaceae</taxon>
        <taxon>Merismopedia</taxon>
    </lineage>
</organism>
<dbReference type="RefSeq" id="WP_106287314.1">
    <property type="nucleotide sequence ID" value="NZ_CAWNTC010000180.1"/>
</dbReference>
<evidence type="ECO:0000259" key="2">
    <source>
        <dbReference type="Pfam" id="PF07589"/>
    </source>
</evidence>
<dbReference type="Proteomes" id="UP000238762">
    <property type="component" value="Unassembled WGS sequence"/>
</dbReference>
<dbReference type="EMBL" id="PVWJ01000011">
    <property type="protein sequence ID" value="PSB04542.1"/>
    <property type="molecule type" value="Genomic_DNA"/>
</dbReference>
<feature type="domain" description="Ice-binding protein C-terminal" evidence="2">
    <location>
        <begin position="184"/>
        <end position="205"/>
    </location>
</feature>
<dbReference type="Pfam" id="PF07589">
    <property type="entry name" value="PEP-CTERM"/>
    <property type="match status" value="1"/>
</dbReference>
<protein>
    <recommendedName>
        <fullName evidence="2">Ice-binding protein C-terminal domain-containing protein</fullName>
    </recommendedName>
</protein>
<gene>
    <name evidence="3" type="ORF">C7B64_03740</name>
</gene>
<reference evidence="3 4" key="1">
    <citation type="submission" date="2018-02" db="EMBL/GenBank/DDBJ databases">
        <authorList>
            <person name="Cohen D.B."/>
            <person name="Kent A.D."/>
        </authorList>
    </citation>
    <scope>NUCLEOTIDE SEQUENCE [LARGE SCALE GENOMIC DNA]</scope>
    <source>
        <strain evidence="3 4">CCAP 1448/3</strain>
    </source>
</reference>
<reference evidence="3 4" key="2">
    <citation type="submission" date="2018-03" db="EMBL/GenBank/DDBJ databases">
        <title>The ancient ancestry and fast evolution of plastids.</title>
        <authorList>
            <person name="Moore K.R."/>
            <person name="Magnabosco C."/>
            <person name="Momper L."/>
            <person name="Gold D.A."/>
            <person name="Bosak T."/>
            <person name="Fournier G.P."/>
        </authorList>
    </citation>
    <scope>NUCLEOTIDE SEQUENCE [LARGE SCALE GENOMIC DNA]</scope>
    <source>
        <strain evidence="3 4">CCAP 1448/3</strain>
    </source>
</reference>